<keyword evidence="2" id="KW-1185">Reference proteome</keyword>
<evidence type="ECO:0000313" key="2">
    <source>
        <dbReference type="Proteomes" id="UP000828251"/>
    </source>
</evidence>
<name>A0A9D3U8S5_9ROSI</name>
<organism evidence="1 2">
    <name type="scientific">Gossypium stocksii</name>
    <dbReference type="NCBI Taxonomy" id="47602"/>
    <lineage>
        <taxon>Eukaryota</taxon>
        <taxon>Viridiplantae</taxon>
        <taxon>Streptophyta</taxon>
        <taxon>Embryophyta</taxon>
        <taxon>Tracheophyta</taxon>
        <taxon>Spermatophyta</taxon>
        <taxon>Magnoliopsida</taxon>
        <taxon>eudicotyledons</taxon>
        <taxon>Gunneridae</taxon>
        <taxon>Pentapetalae</taxon>
        <taxon>rosids</taxon>
        <taxon>malvids</taxon>
        <taxon>Malvales</taxon>
        <taxon>Malvaceae</taxon>
        <taxon>Malvoideae</taxon>
        <taxon>Gossypium</taxon>
    </lineage>
</organism>
<reference evidence="1 2" key="1">
    <citation type="journal article" date="2021" name="Plant Biotechnol. J.">
        <title>Multi-omics assisted identification of the key and species-specific regulatory components of drought-tolerant mechanisms in Gossypium stocksii.</title>
        <authorList>
            <person name="Yu D."/>
            <person name="Ke L."/>
            <person name="Zhang D."/>
            <person name="Wu Y."/>
            <person name="Sun Y."/>
            <person name="Mei J."/>
            <person name="Sun J."/>
            <person name="Sun Y."/>
        </authorList>
    </citation>
    <scope>NUCLEOTIDE SEQUENCE [LARGE SCALE GENOMIC DNA]</scope>
    <source>
        <strain evidence="2">cv. E1</strain>
        <tissue evidence="1">Leaf</tissue>
    </source>
</reference>
<proteinExistence type="predicted"/>
<protein>
    <submittedName>
        <fullName evidence="1">Uncharacterized protein</fullName>
    </submittedName>
</protein>
<dbReference type="AlphaFoldDB" id="A0A9D3U8S5"/>
<dbReference type="Proteomes" id="UP000828251">
    <property type="component" value="Unassembled WGS sequence"/>
</dbReference>
<accession>A0A9D3U8S5</accession>
<evidence type="ECO:0000313" key="1">
    <source>
        <dbReference type="EMBL" id="KAH1031949.1"/>
    </source>
</evidence>
<comment type="caution">
    <text evidence="1">The sequence shown here is derived from an EMBL/GenBank/DDBJ whole genome shotgun (WGS) entry which is preliminary data.</text>
</comment>
<gene>
    <name evidence="1" type="ORF">J1N35_044123</name>
</gene>
<sequence>MEARSLRSQTSNDFMRRDPYCDFYSSRNSSRYKANHEFEAFQGDKREGASISSTAPKFSSTEVSKDSFDKFQLQYLPDKRRSRLIKKGKIENEINPQVLKGDNLKWYPSKKGGRANNLLSLRTICDSQVFGSDFVRFMNKGVRDLERFFESKWPDLRTNHFQEEGYDAIPAASCHDTIRRHRNWPKHEGVKCKMKL</sequence>
<dbReference type="EMBL" id="JAIQCV010000013">
    <property type="protein sequence ID" value="KAH1031949.1"/>
    <property type="molecule type" value="Genomic_DNA"/>
</dbReference>